<name>A0AAD4Q4Q1_9AGAM</name>
<protein>
    <submittedName>
        <fullName evidence="1">Uncharacterized protein</fullName>
    </submittedName>
</protein>
<evidence type="ECO:0000313" key="2">
    <source>
        <dbReference type="Proteomes" id="UP001201163"/>
    </source>
</evidence>
<reference evidence="1" key="1">
    <citation type="submission" date="2022-01" db="EMBL/GenBank/DDBJ databases">
        <title>Comparative genomics reveals a dynamic genome evolution in the ectomycorrhizal milk-cap (Lactarius) mushrooms.</title>
        <authorList>
            <consortium name="DOE Joint Genome Institute"/>
            <person name="Lebreton A."/>
            <person name="Tang N."/>
            <person name="Kuo A."/>
            <person name="LaButti K."/>
            <person name="Drula E."/>
            <person name="Barry K."/>
            <person name="Clum A."/>
            <person name="Lipzen A."/>
            <person name="Mousain D."/>
            <person name="Ng V."/>
            <person name="Wang R."/>
            <person name="Wang X."/>
            <person name="Dai Y."/>
            <person name="Henrissat B."/>
            <person name="Grigoriev I.V."/>
            <person name="Guerin-Laguette A."/>
            <person name="Yu F."/>
            <person name="Martin F.M."/>
        </authorList>
    </citation>
    <scope>NUCLEOTIDE SEQUENCE</scope>
    <source>
        <strain evidence="1">QP</strain>
    </source>
</reference>
<organism evidence="1 2">
    <name type="scientific">Lactarius akahatsu</name>
    <dbReference type="NCBI Taxonomy" id="416441"/>
    <lineage>
        <taxon>Eukaryota</taxon>
        <taxon>Fungi</taxon>
        <taxon>Dikarya</taxon>
        <taxon>Basidiomycota</taxon>
        <taxon>Agaricomycotina</taxon>
        <taxon>Agaricomycetes</taxon>
        <taxon>Russulales</taxon>
        <taxon>Russulaceae</taxon>
        <taxon>Lactarius</taxon>
    </lineage>
</organism>
<sequence>MSTPPDACGNGKDWCRKDLGLWLGFPLIIQYYIQEDKDDLIAALGHPDCVHRIELDIANSEVVKAVTVMEVPFLLLTHLELAGYKDRQLKDMLYLSNRFLSGFASCLQHLSLVDVGLLDLPKLLLSACDLIYLQLKNIQVPPWGHILLEEIL</sequence>
<dbReference type="AlphaFoldDB" id="A0AAD4Q4Q1"/>
<dbReference type="Proteomes" id="UP001201163">
    <property type="component" value="Unassembled WGS sequence"/>
</dbReference>
<gene>
    <name evidence="1" type="ORF">EDB92DRAFT_1822322</name>
</gene>
<comment type="caution">
    <text evidence="1">The sequence shown here is derived from an EMBL/GenBank/DDBJ whole genome shotgun (WGS) entry which is preliminary data.</text>
</comment>
<evidence type="ECO:0000313" key="1">
    <source>
        <dbReference type="EMBL" id="KAH8977496.1"/>
    </source>
</evidence>
<proteinExistence type="predicted"/>
<dbReference type="EMBL" id="JAKELL010000309">
    <property type="protein sequence ID" value="KAH8977496.1"/>
    <property type="molecule type" value="Genomic_DNA"/>
</dbReference>
<accession>A0AAD4Q4Q1</accession>
<keyword evidence="2" id="KW-1185">Reference proteome</keyword>